<feature type="domain" description="Carrier" evidence="1">
    <location>
        <begin position="5"/>
        <end position="82"/>
    </location>
</feature>
<dbReference type="Gene3D" id="1.10.1200.10">
    <property type="entry name" value="ACP-like"/>
    <property type="match status" value="1"/>
</dbReference>
<dbReference type="RefSeq" id="WP_311595257.1">
    <property type="nucleotide sequence ID" value="NZ_JAVREM010000002.1"/>
</dbReference>
<dbReference type="InterPro" id="IPR009081">
    <property type="entry name" value="PP-bd_ACP"/>
</dbReference>
<dbReference type="InterPro" id="IPR036736">
    <property type="entry name" value="ACP-like_sf"/>
</dbReference>
<gene>
    <name evidence="2" type="ORF">RNC47_03105</name>
</gene>
<dbReference type="EMBL" id="JAVREM010000002">
    <property type="protein sequence ID" value="MDT0317325.1"/>
    <property type="molecule type" value="Genomic_DNA"/>
</dbReference>
<evidence type="ECO:0000259" key="1">
    <source>
        <dbReference type="PROSITE" id="PS50075"/>
    </source>
</evidence>
<comment type="caution">
    <text evidence="2">The sequence shown here is derived from an EMBL/GenBank/DDBJ whole genome shotgun (WGS) entry which is preliminary data.</text>
</comment>
<proteinExistence type="predicted"/>
<protein>
    <submittedName>
        <fullName evidence="2">Acyl carrier protein</fullName>
    </submittedName>
</protein>
<keyword evidence="3" id="KW-1185">Reference proteome</keyword>
<evidence type="ECO:0000313" key="3">
    <source>
        <dbReference type="Proteomes" id="UP001183420"/>
    </source>
</evidence>
<evidence type="ECO:0000313" key="2">
    <source>
        <dbReference type="EMBL" id="MDT0317325.1"/>
    </source>
</evidence>
<dbReference type="SUPFAM" id="SSF47336">
    <property type="entry name" value="ACP-like"/>
    <property type="match status" value="1"/>
</dbReference>
<name>A0ABU2LIB2_9ACTN</name>
<sequence>MTISSGEIVADLHALSEQLDLDLEEVEVSGASSLENDLGMDSLNLMDFLVFLEKKYQVKISDEHLNDVETISDIVHVLNEIRPAVAGPAGDAGV</sequence>
<dbReference type="Pfam" id="PF00550">
    <property type="entry name" value="PP-binding"/>
    <property type="match status" value="1"/>
</dbReference>
<organism evidence="2 3">
    <name type="scientific">Streptomyces millisiae</name>
    <dbReference type="NCBI Taxonomy" id="3075542"/>
    <lineage>
        <taxon>Bacteria</taxon>
        <taxon>Bacillati</taxon>
        <taxon>Actinomycetota</taxon>
        <taxon>Actinomycetes</taxon>
        <taxon>Kitasatosporales</taxon>
        <taxon>Streptomycetaceae</taxon>
        <taxon>Streptomyces</taxon>
    </lineage>
</organism>
<dbReference type="Proteomes" id="UP001183420">
    <property type="component" value="Unassembled WGS sequence"/>
</dbReference>
<reference evidence="3" key="1">
    <citation type="submission" date="2023-07" db="EMBL/GenBank/DDBJ databases">
        <title>30 novel species of actinomycetes from the DSMZ collection.</title>
        <authorList>
            <person name="Nouioui I."/>
        </authorList>
    </citation>
    <scope>NUCLEOTIDE SEQUENCE [LARGE SCALE GENOMIC DNA]</scope>
    <source>
        <strain evidence="3">DSM 44918</strain>
    </source>
</reference>
<dbReference type="PROSITE" id="PS50075">
    <property type="entry name" value="CARRIER"/>
    <property type="match status" value="1"/>
</dbReference>
<accession>A0ABU2LIB2</accession>